<reference evidence="3 4" key="1">
    <citation type="submission" date="2013-09" db="EMBL/GenBank/DDBJ databases">
        <title>Genome sequencing of Arenimonas oryziterrae.</title>
        <authorList>
            <person name="Chen F."/>
            <person name="Wang G."/>
        </authorList>
    </citation>
    <scope>NUCLEOTIDE SEQUENCE [LARGE SCALE GENOMIC DNA]</scope>
    <source>
        <strain evidence="3 4">YC6267</strain>
    </source>
</reference>
<evidence type="ECO:0000313" key="3">
    <source>
        <dbReference type="EMBL" id="KFN41073.1"/>
    </source>
</evidence>
<name>A0A091ALL1_9GAMM</name>
<dbReference type="PROSITE" id="PS51257">
    <property type="entry name" value="PROKAR_LIPOPROTEIN"/>
    <property type="match status" value="1"/>
</dbReference>
<accession>A0A091ALL1</accession>
<dbReference type="EMBL" id="AVCI01000045">
    <property type="protein sequence ID" value="KFN41073.1"/>
    <property type="molecule type" value="Genomic_DNA"/>
</dbReference>
<feature type="compositionally biased region" description="Low complexity" evidence="1">
    <location>
        <begin position="179"/>
        <end position="202"/>
    </location>
</feature>
<evidence type="ECO:0000313" key="4">
    <source>
        <dbReference type="Proteomes" id="UP000029385"/>
    </source>
</evidence>
<dbReference type="RefSeq" id="WP_022967767.1">
    <property type="nucleotide sequence ID" value="NZ_ATVD01000001.1"/>
</dbReference>
<evidence type="ECO:0000256" key="2">
    <source>
        <dbReference type="SAM" id="SignalP"/>
    </source>
</evidence>
<keyword evidence="4" id="KW-1185">Reference proteome</keyword>
<keyword evidence="2" id="KW-0732">Signal</keyword>
<organism evidence="3 4">
    <name type="scientific">Arenimonas oryziterrae DSM 21050 = YC6267</name>
    <dbReference type="NCBI Taxonomy" id="1121015"/>
    <lineage>
        <taxon>Bacteria</taxon>
        <taxon>Pseudomonadati</taxon>
        <taxon>Pseudomonadota</taxon>
        <taxon>Gammaproteobacteria</taxon>
        <taxon>Lysobacterales</taxon>
        <taxon>Lysobacteraceae</taxon>
        <taxon>Arenimonas</taxon>
    </lineage>
</organism>
<feature type="chain" id="PRO_5001868550" evidence="2">
    <location>
        <begin position="22"/>
        <end position="245"/>
    </location>
</feature>
<gene>
    <name evidence="3" type="ORF">N789_04090</name>
</gene>
<comment type="caution">
    <text evidence="3">The sequence shown here is derived from an EMBL/GenBank/DDBJ whole genome shotgun (WGS) entry which is preliminary data.</text>
</comment>
<sequence>MNAGTRIAAVLIALASLGLGACSTTLVETLPAGKRTTCDASWPGRWEASSPAPKKPDEHYFLEINADCSEWNFIDTEKADVEKHTITLISSKAGDFISISSPDDKPECLGTDSAKRCGVELMRYERTGDEIRIYQPDHVKVNAAIAAKTVQGLTEQTGITKPAEELVASDKPKQEASEAPDATPPATDAAATGPAEAPATPTYRNLLLGNGAKIAEVLRKHPEFFESTPWLILRRDTKPAESNKP</sequence>
<proteinExistence type="predicted"/>
<evidence type="ECO:0000256" key="1">
    <source>
        <dbReference type="SAM" id="MobiDB-lite"/>
    </source>
</evidence>
<feature type="compositionally biased region" description="Basic and acidic residues" evidence="1">
    <location>
        <begin position="162"/>
        <end position="176"/>
    </location>
</feature>
<feature type="signal peptide" evidence="2">
    <location>
        <begin position="1"/>
        <end position="21"/>
    </location>
</feature>
<protein>
    <submittedName>
        <fullName evidence="3">Uncharacterized protein</fullName>
    </submittedName>
</protein>
<dbReference type="Proteomes" id="UP000029385">
    <property type="component" value="Unassembled WGS sequence"/>
</dbReference>
<dbReference type="STRING" id="1121015.GCA_000420545_00091"/>
<dbReference type="PATRIC" id="fig|1121015.4.peg.2499"/>
<feature type="region of interest" description="Disordered" evidence="1">
    <location>
        <begin position="154"/>
        <end position="202"/>
    </location>
</feature>
<dbReference type="AlphaFoldDB" id="A0A091ALL1"/>
<dbReference type="OrthoDB" id="10008907at2"/>